<gene>
    <name evidence="2" type="ORF">TREES_T100013171</name>
</gene>
<evidence type="ECO:0000256" key="1">
    <source>
        <dbReference type="SAM" id="MobiDB-lite"/>
    </source>
</evidence>
<accession>L9KRM4</accession>
<sequence>MKQKSQDKIGETTKLFKESVEIEDKQRTLKIRISESICESNNKEKKKKVKKKKKKNRKEKTETQVLKESQVIQRRKSLRKENKSVMGRIANRATLVKTKSPEAIITDERREKSDRNKRSSRSHTRDERGRRN</sequence>
<evidence type="ECO:0000313" key="3">
    <source>
        <dbReference type="Proteomes" id="UP000011518"/>
    </source>
</evidence>
<dbReference type="AlphaFoldDB" id="L9KRM4"/>
<organism evidence="2 3">
    <name type="scientific">Tupaia chinensis</name>
    <name type="common">Chinese tree shrew</name>
    <name type="synonym">Tupaia belangeri chinensis</name>
    <dbReference type="NCBI Taxonomy" id="246437"/>
    <lineage>
        <taxon>Eukaryota</taxon>
        <taxon>Metazoa</taxon>
        <taxon>Chordata</taxon>
        <taxon>Craniata</taxon>
        <taxon>Vertebrata</taxon>
        <taxon>Euteleostomi</taxon>
        <taxon>Mammalia</taxon>
        <taxon>Eutheria</taxon>
        <taxon>Euarchontoglires</taxon>
        <taxon>Scandentia</taxon>
        <taxon>Tupaiidae</taxon>
        <taxon>Tupaia</taxon>
    </lineage>
</organism>
<dbReference type="Proteomes" id="UP000011518">
    <property type="component" value="Unassembled WGS sequence"/>
</dbReference>
<reference evidence="3" key="1">
    <citation type="submission" date="2012-07" db="EMBL/GenBank/DDBJ databases">
        <title>Genome of the Chinese tree shrew, a rising model animal genetically related to primates.</title>
        <authorList>
            <person name="Zhang G."/>
            <person name="Fan Y."/>
            <person name="Yao Y."/>
            <person name="Huang Z."/>
        </authorList>
    </citation>
    <scope>NUCLEOTIDE SEQUENCE [LARGE SCALE GENOMIC DNA]</scope>
</reference>
<feature type="region of interest" description="Disordered" evidence="1">
    <location>
        <begin position="37"/>
        <end position="132"/>
    </location>
</feature>
<dbReference type="EMBL" id="KB320692">
    <property type="protein sequence ID" value="ELW65363.1"/>
    <property type="molecule type" value="Genomic_DNA"/>
</dbReference>
<reference evidence="3" key="2">
    <citation type="journal article" date="2013" name="Nat. Commun.">
        <title>Genome of the Chinese tree shrew.</title>
        <authorList>
            <person name="Fan Y."/>
            <person name="Huang Z.Y."/>
            <person name="Cao C.C."/>
            <person name="Chen C.S."/>
            <person name="Chen Y.X."/>
            <person name="Fan D.D."/>
            <person name="He J."/>
            <person name="Hou H.L."/>
            <person name="Hu L."/>
            <person name="Hu X.T."/>
            <person name="Jiang X.T."/>
            <person name="Lai R."/>
            <person name="Lang Y.S."/>
            <person name="Liang B."/>
            <person name="Liao S.G."/>
            <person name="Mu D."/>
            <person name="Ma Y.Y."/>
            <person name="Niu Y.Y."/>
            <person name="Sun X.Q."/>
            <person name="Xia J.Q."/>
            <person name="Xiao J."/>
            <person name="Xiong Z.Q."/>
            <person name="Xu L."/>
            <person name="Yang L."/>
            <person name="Zhang Y."/>
            <person name="Zhao W."/>
            <person name="Zhao X.D."/>
            <person name="Zheng Y.T."/>
            <person name="Zhou J.M."/>
            <person name="Zhu Y.B."/>
            <person name="Zhang G.J."/>
            <person name="Wang J."/>
            <person name="Yao Y.G."/>
        </authorList>
    </citation>
    <scope>NUCLEOTIDE SEQUENCE [LARGE SCALE GENOMIC DNA]</scope>
</reference>
<evidence type="ECO:0000313" key="2">
    <source>
        <dbReference type="EMBL" id="ELW65363.1"/>
    </source>
</evidence>
<keyword evidence="3" id="KW-1185">Reference proteome</keyword>
<proteinExistence type="predicted"/>
<name>L9KRM4_TUPCH</name>
<feature type="compositionally biased region" description="Basic residues" evidence="1">
    <location>
        <begin position="44"/>
        <end position="58"/>
    </location>
</feature>
<dbReference type="InParanoid" id="L9KRM4"/>
<protein>
    <submittedName>
        <fullName evidence="2">Uncharacterized protein</fullName>
    </submittedName>
</protein>
<feature type="compositionally biased region" description="Basic and acidic residues" evidence="1">
    <location>
        <begin position="106"/>
        <end position="132"/>
    </location>
</feature>
<feature type="compositionally biased region" description="Polar residues" evidence="1">
    <location>
        <begin position="63"/>
        <end position="72"/>
    </location>
</feature>